<evidence type="ECO:0000313" key="1">
    <source>
        <dbReference type="EMBL" id="MDO7789199.1"/>
    </source>
</evidence>
<comment type="caution">
    <text evidence="1">The sequence shown here is derived from an EMBL/GenBank/DDBJ whole genome shotgun (WGS) entry which is preliminary data.</text>
</comment>
<keyword evidence="2" id="KW-1185">Reference proteome</keyword>
<dbReference type="EMBL" id="JARPTC010000043">
    <property type="protein sequence ID" value="MDO7789199.1"/>
    <property type="molecule type" value="Genomic_DNA"/>
</dbReference>
<dbReference type="Proteomes" id="UP001172911">
    <property type="component" value="Unassembled WGS sequence"/>
</dbReference>
<name>A0AAW7ZHF7_9FIRM</name>
<reference evidence="1" key="1">
    <citation type="journal article" date="2023" name="J. Hazard. Mater.">
        <title>Anaerobic biodegradation of pyrene and benzo[a]pyrene by a new sulfate-reducing Desulforamulus aquiferis strain DSA.</title>
        <authorList>
            <person name="Zhang Z."/>
            <person name="Sun J."/>
            <person name="Gong X."/>
            <person name="Wang C."/>
            <person name="Wang H."/>
        </authorList>
    </citation>
    <scope>NUCLEOTIDE SEQUENCE</scope>
    <source>
        <strain evidence="1">DSA</strain>
    </source>
</reference>
<sequence length="68" mass="7505">MGTGGQFQGHALGMGKSEKAALWEILDRYGTVDGDTIWLPGGIKGRIKYTTLTPKGNMRDYKWQGFVV</sequence>
<reference evidence="1" key="2">
    <citation type="submission" date="2023-03" db="EMBL/GenBank/DDBJ databases">
        <authorList>
            <person name="Zhang Z."/>
        </authorList>
    </citation>
    <scope>NUCLEOTIDE SEQUENCE</scope>
    <source>
        <strain evidence="1">DSA</strain>
    </source>
</reference>
<organism evidence="1 2">
    <name type="scientific">Desulforamulus aquiferis</name>
    <dbReference type="NCBI Taxonomy" id="1397668"/>
    <lineage>
        <taxon>Bacteria</taxon>
        <taxon>Bacillati</taxon>
        <taxon>Bacillota</taxon>
        <taxon>Clostridia</taxon>
        <taxon>Eubacteriales</taxon>
        <taxon>Peptococcaceae</taxon>
        <taxon>Desulforamulus</taxon>
    </lineage>
</organism>
<dbReference type="AlphaFoldDB" id="A0AAW7ZHF7"/>
<gene>
    <name evidence="1" type="ORF">P6N53_18465</name>
</gene>
<protein>
    <submittedName>
        <fullName evidence="1">Uncharacterized protein</fullName>
    </submittedName>
</protein>
<evidence type="ECO:0000313" key="2">
    <source>
        <dbReference type="Proteomes" id="UP001172911"/>
    </source>
</evidence>
<proteinExistence type="predicted"/>
<dbReference type="RefSeq" id="WP_304545818.1">
    <property type="nucleotide sequence ID" value="NZ_JARPTC010000043.1"/>
</dbReference>
<accession>A0AAW7ZHF7</accession>